<keyword evidence="3" id="KW-0862">Zinc</keyword>
<dbReference type="SMART" id="SM00336">
    <property type="entry name" value="BBOX"/>
    <property type="match status" value="1"/>
</dbReference>
<dbReference type="SMART" id="SM00589">
    <property type="entry name" value="PRY"/>
    <property type="match status" value="1"/>
</dbReference>
<reference evidence="10" key="1">
    <citation type="submission" date="2020-03" db="EMBL/GenBank/DDBJ databases">
        <title>Evolution of repeat sequences and sex chromosomes of tilapia species revealed by chromosome-level genomes.</title>
        <authorList>
            <person name="Xu L."/>
            <person name="Tao W."/>
            <person name="Wang D."/>
            <person name="Zhou Q."/>
        </authorList>
    </citation>
    <scope>NUCLEOTIDE SEQUENCE [LARGE SCALE GENOMIC DNA]</scope>
    <source>
        <strain evidence="10">Israel</strain>
    </source>
</reference>
<dbReference type="SUPFAM" id="SSF57850">
    <property type="entry name" value="RING/U-box"/>
    <property type="match status" value="1"/>
</dbReference>
<dbReference type="SUPFAM" id="SSF57845">
    <property type="entry name" value="B-box zinc-binding domain"/>
    <property type="match status" value="1"/>
</dbReference>
<reference evidence="9" key="2">
    <citation type="submission" date="2025-08" db="UniProtKB">
        <authorList>
            <consortium name="Ensembl"/>
        </authorList>
    </citation>
    <scope>IDENTIFICATION</scope>
</reference>
<dbReference type="SMART" id="SM00184">
    <property type="entry name" value="RING"/>
    <property type="match status" value="1"/>
</dbReference>
<dbReference type="InterPro" id="IPR013320">
    <property type="entry name" value="ConA-like_dom_sf"/>
</dbReference>
<sequence>MASRSEEDLCCPVCKEVFRDPVILSCSHSFCKDCLKTWWRERPTHECPVCNRRSSKENPTVNLALKNLCESFLQERYQRVSEALCSLQYEKLKLFCLDHQQPVCVVCCASEKHTNHRFRPIDEAAQQHKEVLQETLEPLKKKLKVCEEVQVKFDQTAEHIKVQARHTERQIKEQFKKLHQFLAEEEEARLAALREEEEQKSGMMKEKMEALSREIAALSETVRATEEELRAEDVSFLHNYKAAVERVQRCPLLDDPQLPSGALIDQAKHLGNLTFNIWNNMKDMVSYTPLILDPNTANPDLILSEDLTSVRYGGERQQLPDNPERIDFYTAVLGSEGFNSGTHSWDVDVGNSTLWVLGVLAESGQRKGNILSEIWRIGLFDNKYYKLTQSPPHTDLSVEKKLQRIRVNLDWNRGKLSFSDPDTNTHIHTFTHTFTHRMFPYIRTNDKVKVLPLKVSVSVEQMS</sequence>
<dbReference type="InterPro" id="IPR003879">
    <property type="entry name" value="Butyrophylin_SPRY"/>
</dbReference>
<dbReference type="InterPro" id="IPR003613">
    <property type="entry name" value="Ubox_domain"/>
</dbReference>
<dbReference type="SMART" id="SM00449">
    <property type="entry name" value="SPRY"/>
    <property type="match status" value="1"/>
</dbReference>
<dbReference type="GeneID" id="120438394"/>
<keyword evidence="1" id="KW-0479">Metal-binding</keyword>
<feature type="coiled-coil region" evidence="5">
    <location>
        <begin position="176"/>
        <end position="228"/>
    </location>
</feature>
<name>A0AAZ1X1D4_OREAU</name>
<dbReference type="Gene3D" id="3.30.40.10">
    <property type="entry name" value="Zinc/RING finger domain, C3HC4 (zinc finger)"/>
    <property type="match status" value="1"/>
</dbReference>
<keyword evidence="10" id="KW-1185">Reference proteome</keyword>
<evidence type="ECO:0000256" key="1">
    <source>
        <dbReference type="ARBA" id="ARBA00022723"/>
    </source>
</evidence>
<dbReference type="InterPro" id="IPR001870">
    <property type="entry name" value="B30.2/SPRY"/>
</dbReference>
<evidence type="ECO:0000313" key="10">
    <source>
        <dbReference type="Proteomes" id="UP000472276"/>
    </source>
</evidence>
<dbReference type="Pfam" id="PF13765">
    <property type="entry name" value="PRY"/>
    <property type="match status" value="1"/>
</dbReference>
<dbReference type="KEGG" id="oau:120438394"/>
<dbReference type="InterPro" id="IPR050143">
    <property type="entry name" value="TRIM/RBCC"/>
</dbReference>
<dbReference type="PANTHER" id="PTHR24103">
    <property type="entry name" value="E3 UBIQUITIN-PROTEIN LIGASE TRIM"/>
    <property type="match status" value="1"/>
</dbReference>
<dbReference type="InterPro" id="IPR043136">
    <property type="entry name" value="B30.2/SPRY_sf"/>
</dbReference>
<dbReference type="InterPro" id="IPR006574">
    <property type="entry name" value="PRY"/>
</dbReference>
<dbReference type="Proteomes" id="UP000472276">
    <property type="component" value="Unassembled WGS sequence"/>
</dbReference>
<feature type="domain" description="B30.2/SPRY" evidence="8">
    <location>
        <begin position="270"/>
        <end position="462"/>
    </location>
</feature>
<evidence type="ECO:0000256" key="2">
    <source>
        <dbReference type="ARBA" id="ARBA00022771"/>
    </source>
</evidence>
<accession>A0AAZ1X1D4</accession>
<feature type="domain" description="B box-type" evidence="7">
    <location>
        <begin position="80"/>
        <end position="121"/>
    </location>
</feature>
<protein>
    <submittedName>
        <fullName evidence="9">Uncharacterized protein</fullName>
    </submittedName>
</protein>
<dbReference type="Ensembl" id="ENSOABT00000067605.1">
    <property type="protein sequence ID" value="ENSOABP00000061450.1"/>
    <property type="gene ID" value="ENSOABG00000032770.1"/>
</dbReference>
<keyword evidence="5" id="KW-0175">Coiled coil</keyword>
<organism evidence="9 10">
    <name type="scientific">Oreochromis aureus</name>
    <name type="common">Israeli tilapia</name>
    <name type="synonym">Chromis aureus</name>
    <dbReference type="NCBI Taxonomy" id="47969"/>
    <lineage>
        <taxon>Eukaryota</taxon>
        <taxon>Metazoa</taxon>
        <taxon>Chordata</taxon>
        <taxon>Craniata</taxon>
        <taxon>Vertebrata</taxon>
        <taxon>Euteleostomi</taxon>
        <taxon>Actinopterygii</taxon>
        <taxon>Neopterygii</taxon>
        <taxon>Teleostei</taxon>
        <taxon>Neoteleostei</taxon>
        <taxon>Acanthomorphata</taxon>
        <taxon>Ovalentaria</taxon>
        <taxon>Cichlomorphae</taxon>
        <taxon>Cichliformes</taxon>
        <taxon>Cichlidae</taxon>
        <taxon>African cichlids</taxon>
        <taxon>Pseudocrenilabrinae</taxon>
        <taxon>Oreochromini</taxon>
        <taxon>Oreochromis</taxon>
    </lineage>
</organism>
<proteinExistence type="predicted"/>
<dbReference type="SMART" id="SM00504">
    <property type="entry name" value="Ubox"/>
    <property type="match status" value="1"/>
</dbReference>
<dbReference type="InterPro" id="IPR027370">
    <property type="entry name" value="Znf-RING_euk"/>
</dbReference>
<dbReference type="PROSITE" id="PS50119">
    <property type="entry name" value="ZF_BBOX"/>
    <property type="match status" value="1"/>
</dbReference>
<evidence type="ECO:0000259" key="8">
    <source>
        <dbReference type="PROSITE" id="PS50188"/>
    </source>
</evidence>
<dbReference type="GO" id="GO:0016567">
    <property type="term" value="P:protein ubiquitination"/>
    <property type="evidence" value="ECO:0007669"/>
    <property type="project" value="InterPro"/>
</dbReference>
<dbReference type="Gene3D" id="2.60.120.920">
    <property type="match status" value="1"/>
</dbReference>
<evidence type="ECO:0000259" key="6">
    <source>
        <dbReference type="PROSITE" id="PS50089"/>
    </source>
</evidence>
<dbReference type="InterPro" id="IPR003877">
    <property type="entry name" value="SPRY_dom"/>
</dbReference>
<dbReference type="AlphaFoldDB" id="A0AAZ1X1D4"/>
<evidence type="ECO:0000256" key="4">
    <source>
        <dbReference type="PROSITE-ProRule" id="PRU00024"/>
    </source>
</evidence>
<dbReference type="PROSITE" id="PS50188">
    <property type="entry name" value="B302_SPRY"/>
    <property type="match status" value="1"/>
</dbReference>
<evidence type="ECO:0000259" key="7">
    <source>
        <dbReference type="PROSITE" id="PS50119"/>
    </source>
</evidence>
<gene>
    <name evidence="9" type="primary">LOC120438394</name>
</gene>
<dbReference type="PRINTS" id="PR01407">
    <property type="entry name" value="BUTYPHLNCDUF"/>
</dbReference>
<dbReference type="InterPro" id="IPR013083">
    <property type="entry name" value="Znf_RING/FYVE/PHD"/>
</dbReference>
<dbReference type="RefSeq" id="XP_039464735.1">
    <property type="nucleotide sequence ID" value="XM_039608801.1"/>
</dbReference>
<dbReference type="PROSITE" id="PS50089">
    <property type="entry name" value="ZF_RING_2"/>
    <property type="match status" value="1"/>
</dbReference>
<dbReference type="InterPro" id="IPR001841">
    <property type="entry name" value="Znf_RING"/>
</dbReference>
<dbReference type="SUPFAM" id="SSF49899">
    <property type="entry name" value="Concanavalin A-like lectins/glucanases"/>
    <property type="match status" value="1"/>
</dbReference>
<dbReference type="InterPro" id="IPR017907">
    <property type="entry name" value="Znf_RING_CS"/>
</dbReference>
<evidence type="ECO:0000256" key="5">
    <source>
        <dbReference type="SAM" id="Coils"/>
    </source>
</evidence>
<reference evidence="9" key="3">
    <citation type="submission" date="2025-09" db="UniProtKB">
        <authorList>
            <consortium name="Ensembl"/>
        </authorList>
    </citation>
    <scope>IDENTIFICATION</scope>
</reference>
<dbReference type="InterPro" id="IPR000315">
    <property type="entry name" value="Znf_B-box"/>
</dbReference>
<feature type="domain" description="RING-type" evidence="6">
    <location>
        <begin position="11"/>
        <end position="51"/>
    </location>
</feature>
<dbReference type="Pfam" id="PF00622">
    <property type="entry name" value="SPRY"/>
    <property type="match status" value="1"/>
</dbReference>
<dbReference type="GO" id="GO:0008270">
    <property type="term" value="F:zinc ion binding"/>
    <property type="evidence" value="ECO:0007669"/>
    <property type="project" value="UniProtKB-KW"/>
</dbReference>
<dbReference type="CDD" id="cd12893">
    <property type="entry name" value="SPRY_PRY_TRIM35"/>
    <property type="match status" value="1"/>
</dbReference>
<keyword evidence="2 4" id="KW-0863">Zinc-finger</keyword>
<dbReference type="GO" id="GO:0004842">
    <property type="term" value="F:ubiquitin-protein transferase activity"/>
    <property type="evidence" value="ECO:0007669"/>
    <property type="project" value="InterPro"/>
</dbReference>
<dbReference type="Pfam" id="PF13445">
    <property type="entry name" value="zf-RING_UBOX"/>
    <property type="match status" value="1"/>
</dbReference>
<dbReference type="PROSITE" id="PS00518">
    <property type="entry name" value="ZF_RING_1"/>
    <property type="match status" value="1"/>
</dbReference>
<dbReference type="Pfam" id="PF00643">
    <property type="entry name" value="zf-B_box"/>
    <property type="match status" value="1"/>
</dbReference>
<evidence type="ECO:0000313" key="9">
    <source>
        <dbReference type="Ensembl" id="ENSOABP00000061450.1"/>
    </source>
</evidence>
<evidence type="ECO:0000256" key="3">
    <source>
        <dbReference type="ARBA" id="ARBA00022833"/>
    </source>
</evidence>
<dbReference type="Gene3D" id="3.30.160.60">
    <property type="entry name" value="Classic Zinc Finger"/>
    <property type="match status" value="1"/>
</dbReference>